<dbReference type="AlphaFoldDB" id="A0A934WUL9"/>
<protein>
    <submittedName>
        <fullName evidence="2">Zinc-ribbon domain-containing protein</fullName>
    </submittedName>
</protein>
<feature type="transmembrane region" description="Helical" evidence="1">
    <location>
        <begin position="6"/>
        <end position="27"/>
    </location>
</feature>
<sequence length="260" mass="29064">MGWASIIVPLAIIAALAVTVLVIFLYIKYRLQRFSKEAFGTKDFAKAMKDIERSTESARSVHGMTDIYLPLIQKDFPDFDYDVFKGRVEGVLKSYFAAITAKDDGLLSPDCSQSIRNTVIGLIHELEAKDYVHEHREVTVHQMEIARYLKNGPTVTILFNAAVGMYDYVTDANGKVVMGNSEKKSQKLFDVALVYAQDPDKMSVSSMTTAMGVNCPNCGAPITNLGQKYCNYCGTGIREINVRSWSFEYIQENKTTSSPY</sequence>
<evidence type="ECO:0000313" key="3">
    <source>
        <dbReference type="Proteomes" id="UP000633365"/>
    </source>
</evidence>
<evidence type="ECO:0000256" key="1">
    <source>
        <dbReference type="SAM" id="Phobius"/>
    </source>
</evidence>
<dbReference type="Gene3D" id="3.10.450.240">
    <property type="match status" value="1"/>
</dbReference>
<dbReference type="Proteomes" id="UP000633365">
    <property type="component" value="Unassembled WGS sequence"/>
</dbReference>
<dbReference type="EMBL" id="JAEQMG010000195">
    <property type="protein sequence ID" value="MBK6090289.1"/>
    <property type="molecule type" value="Genomic_DNA"/>
</dbReference>
<reference evidence="2" key="1">
    <citation type="submission" date="2021-01" db="EMBL/GenBank/DDBJ databases">
        <title>Genome public.</title>
        <authorList>
            <person name="Liu C."/>
            <person name="Sun Q."/>
        </authorList>
    </citation>
    <scope>NUCLEOTIDE SEQUENCE</scope>
    <source>
        <strain evidence="2">M6</strain>
    </source>
</reference>
<keyword evidence="1" id="KW-0812">Transmembrane</keyword>
<gene>
    <name evidence="2" type="ORF">JKK62_16875</name>
</gene>
<comment type="caution">
    <text evidence="2">The sequence shown here is derived from an EMBL/GenBank/DDBJ whole genome shotgun (WGS) entry which is preliminary data.</text>
</comment>
<dbReference type="InterPro" id="IPR032710">
    <property type="entry name" value="NTF2-like_dom_sf"/>
</dbReference>
<dbReference type="RefSeq" id="WP_201428948.1">
    <property type="nucleotide sequence ID" value="NZ_JAEQMG010000195.1"/>
</dbReference>
<accession>A0A934WUL9</accession>
<name>A0A934WUL9_9FIRM</name>
<evidence type="ECO:0000313" key="2">
    <source>
        <dbReference type="EMBL" id="MBK6090289.1"/>
    </source>
</evidence>
<keyword evidence="1" id="KW-1133">Transmembrane helix</keyword>
<organism evidence="2 3">
    <name type="scientific">Ruminococcus difficilis</name>
    <dbReference type="NCBI Taxonomy" id="2763069"/>
    <lineage>
        <taxon>Bacteria</taxon>
        <taxon>Bacillati</taxon>
        <taxon>Bacillota</taxon>
        <taxon>Clostridia</taxon>
        <taxon>Eubacteriales</taxon>
        <taxon>Oscillospiraceae</taxon>
        <taxon>Ruminococcus</taxon>
    </lineage>
</organism>
<proteinExistence type="predicted"/>
<keyword evidence="1" id="KW-0472">Membrane</keyword>
<keyword evidence="3" id="KW-1185">Reference proteome</keyword>
<dbReference type="SUPFAM" id="SSF54427">
    <property type="entry name" value="NTF2-like"/>
    <property type="match status" value="1"/>
</dbReference>